<dbReference type="Pfam" id="PF13802">
    <property type="entry name" value="Gal_mutarotas_2"/>
    <property type="match status" value="1"/>
</dbReference>
<dbReference type="AlphaFoldDB" id="A0A8C0IMP5"/>
<evidence type="ECO:0000259" key="1">
    <source>
        <dbReference type="Pfam" id="PF13802"/>
    </source>
</evidence>
<reference evidence="2" key="2">
    <citation type="submission" date="2025-09" db="UniProtKB">
        <authorList>
            <consortium name="Ensembl"/>
        </authorList>
    </citation>
    <scope>IDENTIFICATION</scope>
</reference>
<dbReference type="GO" id="GO:0030246">
    <property type="term" value="F:carbohydrate binding"/>
    <property type="evidence" value="ECO:0007669"/>
    <property type="project" value="InterPro"/>
</dbReference>
<dbReference type="GO" id="GO:0004558">
    <property type="term" value="F:alpha-1,4-glucosidase activity"/>
    <property type="evidence" value="ECO:0007669"/>
    <property type="project" value="TreeGrafter"/>
</dbReference>
<protein>
    <recommendedName>
        <fullName evidence="1">Glycoside hydrolase family 31 N-terminal domain-containing protein</fullName>
    </recommendedName>
</protein>
<dbReference type="InterPro" id="IPR025887">
    <property type="entry name" value="Glyco_hydro_31_N_dom"/>
</dbReference>
<dbReference type="Gene3D" id="2.60.40.1760">
    <property type="entry name" value="glycosyl hydrolase (family 31)"/>
    <property type="match status" value="1"/>
</dbReference>
<sequence>RVLKRSVFFSVQDEAVDKRSFKNCNHIAFYRRQKLLLPGKSLYQGLLDSVTLCNDSVKLQIINEKNKVPLLVEIYAIDGNIFRLKINEVSPLKSRYEVPDVLIKEPATQRLSIAQKETGILVLTCANEDCKLHITANPFQIELESKGETVLSVNTNGLLYFEHLQPPPQIRCDISYILQCSVCDSENQEDLDLWQEEFGSFLDIKANGSSSIGLDFSLHGCEHVYGIPEHAETLLLKNTSDDDAYRLFNLDVYGHKIHDKMGIYGSVPFLLAHKPNRTSGIFWLNSSETLVEINTKAHVLSRSPPDITKQRVVPQTDVRWMSESGIIDVFLLMGPTPFDIFRQYAQLTGIILYQ</sequence>
<dbReference type="InterPro" id="IPR011013">
    <property type="entry name" value="Gal_mutarotase_sf_dom"/>
</dbReference>
<dbReference type="GO" id="GO:0005975">
    <property type="term" value="P:carbohydrate metabolic process"/>
    <property type="evidence" value="ECO:0007669"/>
    <property type="project" value="InterPro"/>
</dbReference>
<dbReference type="PANTHER" id="PTHR22762">
    <property type="entry name" value="ALPHA-GLUCOSIDASE"/>
    <property type="match status" value="1"/>
</dbReference>
<accession>A0A8C0IMP5</accession>
<dbReference type="OMA" id="NEATWEH"/>
<dbReference type="GeneTree" id="ENSGT00940000159230"/>
<proteinExistence type="predicted"/>
<evidence type="ECO:0000313" key="2">
    <source>
        <dbReference type="Ensembl" id="ENSCABP00000007457.1"/>
    </source>
</evidence>
<evidence type="ECO:0000313" key="3">
    <source>
        <dbReference type="Proteomes" id="UP000694404"/>
    </source>
</evidence>
<dbReference type="Ensembl" id="ENSCABT00000008156.1">
    <property type="protein sequence ID" value="ENSCABP00000007457.1"/>
    <property type="gene ID" value="ENSCABG00000005646.1"/>
</dbReference>
<name>A0A8C0IMP5_CHEAB</name>
<dbReference type="PANTHER" id="PTHR22762:SF60">
    <property type="entry name" value="NEUTRAL ALPHA-GLUCOSIDASE C"/>
    <property type="match status" value="1"/>
</dbReference>
<feature type="domain" description="Glycoside hydrolase family 31 N-terminal" evidence="1">
    <location>
        <begin position="72"/>
        <end position="291"/>
    </location>
</feature>
<dbReference type="CDD" id="cd14752">
    <property type="entry name" value="GH31_N"/>
    <property type="match status" value="1"/>
</dbReference>
<keyword evidence="3" id="KW-1185">Reference proteome</keyword>
<reference evidence="2" key="1">
    <citation type="submission" date="2025-08" db="UniProtKB">
        <authorList>
            <consortium name="Ensembl"/>
        </authorList>
    </citation>
    <scope>IDENTIFICATION</scope>
</reference>
<dbReference type="GO" id="GO:0006491">
    <property type="term" value="P:N-glycan processing"/>
    <property type="evidence" value="ECO:0007669"/>
    <property type="project" value="TreeGrafter"/>
</dbReference>
<dbReference type="SUPFAM" id="SSF74650">
    <property type="entry name" value="Galactose mutarotase-like"/>
    <property type="match status" value="1"/>
</dbReference>
<organism evidence="2 3">
    <name type="scientific">Chelonoidis abingdonii</name>
    <name type="common">Abingdon island giant tortoise</name>
    <name type="synonym">Testudo abingdonii</name>
    <dbReference type="NCBI Taxonomy" id="106734"/>
    <lineage>
        <taxon>Eukaryota</taxon>
        <taxon>Metazoa</taxon>
        <taxon>Chordata</taxon>
        <taxon>Craniata</taxon>
        <taxon>Vertebrata</taxon>
        <taxon>Euteleostomi</taxon>
        <taxon>Archelosauria</taxon>
        <taxon>Testudinata</taxon>
        <taxon>Testudines</taxon>
        <taxon>Cryptodira</taxon>
        <taxon>Durocryptodira</taxon>
        <taxon>Testudinoidea</taxon>
        <taxon>Testudinidae</taxon>
        <taxon>Chelonoidis</taxon>
    </lineage>
</organism>
<dbReference type="Proteomes" id="UP000694404">
    <property type="component" value="Unplaced"/>
</dbReference>